<proteinExistence type="predicted"/>
<gene>
    <name evidence="1" type="ORF">FBF83_10845</name>
</gene>
<name>A0A4U1MG50_9BACL</name>
<comment type="caution">
    <text evidence="1">The sequence shown here is derived from an EMBL/GenBank/DDBJ whole genome shotgun (WGS) entry which is preliminary data.</text>
</comment>
<dbReference type="SUPFAM" id="SSF46689">
    <property type="entry name" value="Homeodomain-like"/>
    <property type="match status" value="1"/>
</dbReference>
<dbReference type="OrthoDB" id="9781005at2"/>
<dbReference type="EMBL" id="SWFM01000003">
    <property type="protein sequence ID" value="TKD69777.1"/>
    <property type="molecule type" value="Genomic_DNA"/>
</dbReference>
<evidence type="ECO:0008006" key="3">
    <source>
        <dbReference type="Google" id="ProtNLM"/>
    </source>
</evidence>
<dbReference type="Proteomes" id="UP000310541">
    <property type="component" value="Unassembled WGS sequence"/>
</dbReference>
<reference evidence="1 2" key="1">
    <citation type="submission" date="2019-04" db="EMBL/GenBank/DDBJ databases">
        <title>Genome sequence of Bacillus hwajinpoensis strain Y2.</title>
        <authorList>
            <person name="Fair J.L."/>
            <person name="Maclea K.S."/>
        </authorList>
    </citation>
    <scope>NUCLEOTIDE SEQUENCE [LARGE SCALE GENOMIC DNA]</scope>
    <source>
        <strain evidence="1 2">Y2</strain>
    </source>
</reference>
<dbReference type="InterPro" id="IPR009057">
    <property type="entry name" value="Homeodomain-like_sf"/>
</dbReference>
<sequence>MKNCKPRSEIIKEYELTPSSLDRWIGQFSKPVRSSEETERMKLRKKNPCLAVENDVLKQAALIHRTKVNVIHNNRHKYSVSAMCDILQLPRSPFYYEAKALDSNDDELEEVIQF</sequence>
<dbReference type="AlphaFoldDB" id="A0A4U1MG50"/>
<accession>A0A4U1MG50</accession>
<organism evidence="1 2">
    <name type="scientific">Guptibacillus hwajinpoensis</name>
    <dbReference type="NCBI Taxonomy" id="208199"/>
    <lineage>
        <taxon>Bacteria</taxon>
        <taxon>Bacillati</taxon>
        <taxon>Bacillota</taxon>
        <taxon>Bacilli</taxon>
        <taxon>Bacillales</taxon>
        <taxon>Guptibacillaceae</taxon>
        <taxon>Guptibacillus</taxon>
    </lineage>
</organism>
<evidence type="ECO:0000313" key="1">
    <source>
        <dbReference type="EMBL" id="TKD69777.1"/>
    </source>
</evidence>
<protein>
    <recommendedName>
        <fullName evidence="3">Transposase</fullName>
    </recommendedName>
</protein>
<evidence type="ECO:0000313" key="2">
    <source>
        <dbReference type="Proteomes" id="UP000310541"/>
    </source>
</evidence>